<feature type="region of interest" description="Disordered" evidence="1">
    <location>
        <begin position="20"/>
        <end position="120"/>
    </location>
</feature>
<organism evidence="2 3">
    <name type="scientific">Dendrothele bispora (strain CBS 962.96)</name>
    <dbReference type="NCBI Taxonomy" id="1314807"/>
    <lineage>
        <taxon>Eukaryota</taxon>
        <taxon>Fungi</taxon>
        <taxon>Dikarya</taxon>
        <taxon>Basidiomycota</taxon>
        <taxon>Agaricomycotina</taxon>
        <taxon>Agaricomycetes</taxon>
        <taxon>Agaricomycetidae</taxon>
        <taxon>Agaricales</taxon>
        <taxon>Agaricales incertae sedis</taxon>
        <taxon>Dendrothele</taxon>
    </lineage>
</organism>
<feature type="region of interest" description="Disordered" evidence="1">
    <location>
        <begin position="281"/>
        <end position="319"/>
    </location>
</feature>
<feature type="compositionally biased region" description="Low complexity" evidence="1">
    <location>
        <begin position="27"/>
        <end position="42"/>
    </location>
</feature>
<evidence type="ECO:0000313" key="2">
    <source>
        <dbReference type="EMBL" id="THU87337.1"/>
    </source>
</evidence>
<dbReference type="Proteomes" id="UP000297245">
    <property type="component" value="Unassembled WGS sequence"/>
</dbReference>
<gene>
    <name evidence="2" type="ORF">K435DRAFT_969942</name>
</gene>
<protein>
    <submittedName>
        <fullName evidence="2">Uncharacterized protein</fullName>
    </submittedName>
</protein>
<keyword evidence="3" id="KW-1185">Reference proteome</keyword>
<feature type="compositionally biased region" description="Polar residues" evidence="1">
    <location>
        <begin position="104"/>
        <end position="117"/>
    </location>
</feature>
<evidence type="ECO:0000313" key="3">
    <source>
        <dbReference type="Proteomes" id="UP000297245"/>
    </source>
</evidence>
<proteinExistence type="predicted"/>
<feature type="compositionally biased region" description="Low complexity" evidence="1">
    <location>
        <begin position="86"/>
        <end position="98"/>
    </location>
</feature>
<reference evidence="2 3" key="1">
    <citation type="journal article" date="2019" name="Nat. Ecol. Evol.">
        <title>Megaphylogeny resolves global patterns of mushroom evolution.</title>
        <authorList>
            <person name="Varga T."/>
            <person name="Krizsan K."/>
            <person name="Foldi C."/>
            <person name="Dima B."/>
            <person name="Sanchez-Garcia M."/>
            <person name="Sanchez-Ramirez S."/>
            <person name="Szollosi G.J."/>
            <person name="Szarkandi J.G."/>
            <person name="Papp V."/>
            <person name="Albert L."/>
            <person name="Andreopoulos W."/>
            <person name="Angelini C."/>
            <person name="Antonin V."/>
            <person name="Barry K.W."/>
            <person name="Bougher N.L."/>
            <person name="Buchanan P."/>
            <person name="Buyck B."/>
            <person name="Bense V."/>
            <person name="Catcheside P."/>
            <person name="Chovatia M."/>
            <person name="Cooper J."/>
            <person name="Damon W."/>
            <person name="Desjardin D."/>
            <person name="Finy P."/>
            <person name="Geml J."/>
            <person name="Haridas S."/>
            <person name="Hughes K."/>
            <person name="Justo A."/>
            <person name="Karasinski D."/>
            <person name="Kautmanova I."/>
            <person name="Kiss B."/>
            <person name="Kocsube S."/>
            <person name="Kotiranta H."/>
            <person name="LaButti K.M."/>
            <person name="Lechner B.E."/>
            <person name="Liimatainen K."/>
            <person name="Lipzen A."/>
            <person name="Lukacs Z."/>
            <person name="Mihaltcheva S."/>
            <person name="Morgado L.N."/>
            <person name="Niskanen T."/>
            <person name="Noordeloos M.E."/>
            <person name="Ohm R.A."/>
            <person name="Ortiz-Santana B."/>
            <person name="Ovrebo C."/>
            <person name="Racz N."/>
            <person name="Riley R."/>
            <person name="Savchenko A."/>
            <person name="Shiryaev A."/>
            <person name="Soop K."/>
            <person name="Spirin V."/>
            <person name="Szebenyi C."/>
            <person name="Tomsovsky M."/>
            <person name="Tulloss R.E."/>
            <person name="Uehling J."/>
            <person name="Grigoriev I.V."/>
            <person name="Vagvolgyi C."/>
            <person name="Papp T."/>
            <person name="Martin F.M."/>
            <person name="Miettinen O."/>
            <person name="Hibbett D.S."/>
            <person name="Nagy L.G."/>
        </authorList>
    </citation>
    <scope>NUCLEOTIDE SEQUENCE [LARGE SCALE GENOMIC DNA]</scope>
    <source>
        <strain evidence="2 3">CBS 962.96</strain>
    </source>
</reference>
<feature type="compositionally biased region" description="Basic and acidic residues" evidence="1">
    <location>
        <begin position="294"/>
        <end position="304"/>
    </location>
</feature>
<accession>A0A4S8LEE7</accession>
<evidence type="ECO:0000256" key="1">
    <source>
        <dbReference type="SAM" id="MobiDB-lite"/>
    </source>
</evidence>
<dbReference type="EMBL" id="ML179455">
    <property type="protein sequence ID" value="THU87337.1"/>
    <property type="molecule type" value="Genomic_DNA"/>
</dbReference>
<feature type="compositionally biased region" description="Polar residues" evidence="1">
    <location>
        <begin position="214"/>
        <end position="229"/>
    </location>
</feature>
<feature type="region of interest" description="Disordered" evidence="1">
    <location>
        <begin position="644"/>
        <end position="666"/>
    </location>
</feature>
<feature type="region of interest" description="Disordered" evidence="1">
    <location>
        <begin position="207"/>
        <end position="244"/>
    </location>
</feature>
<feature type="compositionally biased region" description="Polar residues" evidence="1">
    <location>
        <begin position="656"/>
        <end position="666"/>
    </location>
</feature>
<sequence>MTVQSLSASLAPSQTQIEAGNGLATALSPLKSPFSPSSQRSPRSPRLRRRTQSILKRPPPLRLSRTLNPFAPRDIILVLSPPPPTTTTRGSRTGTRSGKIVSSGRIQTGKRSGTPLVTSPHVHFPPSAKLTSLIVSSSRFPLSSISSASSRYSDEEEGHIIVSPNPPLENGMNEKENLNFVKPEEKNIPPFLDPSVSASPSFYQYPDSPYPLSGNDTGSPASTASSHILSSRLPFSPAPNQNGVNDHSYTGLRLFETIHSTLATLDNESSRQPVQLDKALKSYPRSPYPTATFDFDHHKPGDSEKDNDEDMDTDATDTDKVQPLRHVPVRANTIAVPATHTSRGRDSTIKALGSHSSTVSVGTETTGATEKDAIMTPVASSIPISIAPGSASASCATSVSASSNLDTVDVPAPAVLSPKSVASNTSIISGISGTSSLRNDFWQSLSFEEGLREEDEEGLGEEGILVQGTGIPPLLLLGAPPPPKLTSRTAEKIQVSSPSAVVDAPIPPDTSAPAENITSSSLSRPPPAKLGKEFDMISRPNLPTPPMLLGTKDGDISRWPDTTSISALDSSFSRSSQLVDVPLSPFNPPHAQVLQRISARKQARVAQTKNKNKEPRLTLSLDTPTESEWISWKSELYNKAAVVTSPSSRTAKDQLPSFTMVSGLSS</sequence>
<feature type="region of interest" description="Disordered" evidence="1">
    <location>
        <begin position="475"/>
        <end position="555"/>
    </location>
</feature>
<name>A0A4S8LEE7_DENBC</name>
<feature type="compositionally biased region" description="Acidic residues" evidence="1">
    <location>
        <begin position="305"/>
        <end position="316"/>
    </location>
</feature>
<dbReference type="AlphaFoldDB" id="A0A4S8LEE7"/>